<sequence>MSRFEKVVSDWVSSTLLPSHVQCSYAHSIDEDVNGSSDPSRRLFKVTFCKPSKSTPVPSASAHLKVFVNFENNNYLLKGYTVEGKKQLLPPSFPFNEGWVDKIVERKNQLRGKLNLVGVDLVGGSKFLDTRLPQILQKKEKEKEEMEEKKNDSGDEE</sequence>
<evidence type="ECO:0000313" key="2">
    <source>
        <dbReference type="EMBL" id="GMH95347.1"/>
    </source>
</evidence>
<dbReference type="EMBL" id="BRXY01000441">
    <property type="protein sequence ID" value="GMH95347.1"/>
    <property type="molecule type" value="Genomic_DNA"/>
</dbReference>
<organism evidence="2 3">
    <name type="scientific">Triparma strigata</name>
    <dbReference type="NCBI Taxonomy" id="1606541"/>
    <lineage>
        <taxon>Eukaryota</taxon>
        <taxon>Sar</taxon>
        <taxon>Stramenopiles</taxon>
        <taxon>Ochrophyta</taxon>
        <taxon>Bolidophyceae</taxon>
        <taxon>Parmales</taxon>
        <taxon>Triparmaceae</taxon>
        <taxon>Triparma</taxon>
    </lineage>
</organism>
<evidence type="ECO:0000313" key="3">
    <source>
        <dbReference type="Proteomes" id="UP001165085"/>
    </source>
</evidence>
<proteinExistence type="predicted"/>
<dbReference type="OrthoDB" id="192291at2759"/>
<accession>A0A9W7BX59</accession>
<name>A0A9W7BX59_9STRA</name>
<comment type="caution">
    <text evidence="2">The sequence shown here is derived from an EMBL/GenBank/DDBJ whole genome shotgun (WGS) entry which is preliminary data.</text>
</comment>
<protein>
    <submittedName>
        <fullName evidence="2">Uncharacterized protein</fullName>
    </submittedName>
</protein>
<dbReference type="AlphaFoldDB" id="A0A9W7BX59"/>
<keyword evidence="3" id="KW-1185">Reference proteome</keyword>
<gene>
    <name evidence="2" type="ORF">TrST_g10735</name>
</gene>
<dbReference type="Proteomes" id="UP001165085">
    <property type="component" value="Unassembled WGS sequence"/>
</dbReference>
<reference evidence="3" key="1">
    <citation type="journal article" date="2023" name="Commun. Biol.">
        <title>Genome analysis of Parmales, the sister group of diatoms, reveals the evolutionary specialization of diatoms from phago-mixotrophs to photoautotrophs.</title>
        <authorList>
            <person name="Ban H."/>
            <person name="Sato S."/>
            <person name="Yoshikawa S."/>
            <person name="Yamada K."/>
            <person name="Nakamura Y."/>
            <person name="Ichinomiya M."/>
            <person name="Sato N."/>
            <person name="Blanc-Mathieu R."/>
            <person name="Endo H."/>
            <person name="Kuwata A."/>
            <person name="Ogata H."/>
        </authorList>
    </citation>
    <scope>NUCLEOTIDE SEQUENCE [LARGE SCALE GENOMIC DNA]</scope>
    <source>
        <strain evidence="3">NIES 3701</strain>
    </source>
</reference>
<feature type="region of interest" description="Disordered" evidence="1">
    <location>
        <begin position="138"/>
        <end position="157"/>
    </location>
</feature>
<evidence type="ECO:0000256" key="1">
    <source>
        <dbReference type="SAM" id="MobiDB-lite"/>
    </source>
</evidence>